<gene>
    <name evidence="2" type="ORF">AFM16_12830</name>
    <name evidence="3" type="ORF">HCX60_13010</name>
</gene>
<dbReference type="EMBL" id="CP050692">
    <property type="protein sequence ID" value="QIT44371.1"/>
    <property type="molecule type" value="Genomic_DNA"/>
</dbReference>
<evidence type="ECO:0000313" key="4">
    <source>
        <dbReference type="Proteomes" id="UP000190306"/>
    </source>
</evidence>
<sequence length="185" mass="19667">MRRATIAVAGILAAVAVGCAPAGDGGREHSGDIPLPGQEWALGDGKVTAAEYRTAVNRFVSCVRDAGYPVGAPVRSPADGLTLIYDITPSGDPTTYNEAVQTCNLAHLSMVEPAFVEAHTQVMARPLRAAVSACVRRQGVHVTTRERNLADFAASAEDETKVVDCVTGQWRHVYPELPSVVPLRF</sequence>
<proteinExistence type="predicted"/>
<dbReference type="Proteomes" id="UP000190306">
    <property type="component" value="Chromosome"/>
</dbReference>
<dbReference type="PROSITE" id="PS51257">
    <property type="entry name" value="PROKAR_LIPOPROTEIN"/>
    <property type="match status" value="1"/>
</dbReference>
<accession>A0AAE6Y7L4</accession>
<evidence type="ECO:0000313" key="3">
    <source>
        <dbReference type="EMBL" id="QIT44371.1"/>
    </source>
</evidence>
<keyword evidence="1" id="KW-0732">Signal</keyword>
<dbReference type="EMBL" id="LHQL01000008">
    <property type="protein sequence ID" value="OOQ51864.1"/>
    <property type="molecule type" value="Genomic_DNA"/>
</dbReference>
<evidence type="ECO:0008006" key="6">
    <source>
        <dbReference type="Google" id="ProtNLM"/>
    </source>
</evidence>
<reference evidence="3 5" key="2">
    <citation type="submission" date="2020-03" db="EMBL/GenBank/DDBJ databases">
        <title>Is there a link between lipid content and antibiotic production in Streptomyces?</title>
        <authorList>
            <person name="David M."/>
            <person name="Lejeune C."/>
            <person name="Abreu S."/>
            <person name="Thibessard A."/>
            <person name="Leblond P."/>
            <person name="Chaminade P."/>
            <person name="Virolle M.-J."/>
        </authorList>
    </citation>
    <scope>NUCLEOTIDE SEQUENCE [LARGE SCALE GENOMIC DNA]</scope>
    <source>
        <strain evidence="3 5">DSM 41481</strain>
    </source>
</reference>
<evidence type="ECO:0000313" key="2">
    <source>
        <dbReference type="EMBL" id="OOQ51864.1"/>
    </source>
</evidence>
<feature type="signal peptide" evidence="1">
    <location>
        <begin position="1"/>
        <end position="22"/>
    </location>
</feature>
<keyword evidence="4" id="KW-1185">Reference proteome</keyword>
<evidence type="ECO:0000313" key="5">
    <source>
        <dbReference type="Proteomes" id="UP000502504"/>
    </source>
</evidence>
<evidence type="ECO:0000256" key="1">
    <source>
        <dbReference type="SAM" id="SignalP"/>
    </source>
</evidence>
<organism evidence="3 5">
    <name type="scientific">Streptomyces antibioticus</name>
    <dbReference type="NCBI Taxonomy" id="1890"/>
    <lineage>
        <taxon>Bacteria</taxon>
        <taxon>Bacillati</taxon>
        <taxon>Actinomycetota</taxon>
        <taxon>Actinomycetes</taxon>
        <taxon>Kitasatosporales</taxon>
        <taxon>Streptomycetaceae</taxon>
        <taxon>Streptomyces</taxon>
    </lineage>
</organism>
<dbReference type="RefSeq" id="WP_078633390.1">
    <property type="nucleotide sequence ID" value="NZ_CM007717.1"/>
</dbReference>
<dbReference type="Proteomes" id="UP000502504">
    <property type="component" value="Chromosome"/>
</dbReference>
<feature type="chain" id="PRO_5042281080" description="Lipoprotein" evidence="1">
    <location>
        <begin position="23"/>
        <end position="185"/>
    </location>
</feature>
<dbReference type="AlphaFoldDB" id="A0AAE6Y7L4"/>
<name>A0AAE6Y7L4_STRAT</name>
<protein>
    <recommendedName>
        <fullName evidence="6">Lipoprotein</fullName>
    </recommendedName>
</protein>
<reference evidence="2 4" key="1">
    <citation type="submission" date="2015-07" db="EMBL/GenBank/DDBJ databases">
        <title>Draft Genome Sequence of Streptomyces antibioticus, IMRU 3720 reveals insights in the evolution of actinomycin biosynthetic gene clusters in Streptomyces.</title>
        <authorList>
            <person name="Crnovcic I."/>
            <person name="Ruckert C."/>
            <person name="Kalinowksi J."/>
            <person name="Keller U."/>
        </authorList>
    </citation>
    <scope>NUCLEOTIDE SEQUENCE [LARGE SCALE GENOMIC DNA]</scope>
    <source>
        <strain evidence="2 4">DSM 41481</strain>
    </source>
</reference>